<sequence length="330" mass="34265">MQRRTLLAGAGASVLSPLSLALSGLPGAARAAAWPERPIRVVQGFAPGGNADTIARLVSGEMARGLGQTLVVEAVAGAGGTLASAAVARAPADGYTLLLATGGHAVTGALYDKLAYQPVASFQMVSTITYFPFLLLAGPDARWRHLTDMLAAARAKPESVAYGSAGVGSTHHLAGELLARLAGVKLMHVPYKGDAAALTALLGGEVPFIVVPVTAALPHLKTGKVRALAVTGAQRWAGMPELPTVAEQGVPGYDVRSWAGWMLPAGTPAPIVERLQQETQRALQQPTVRERLEAMGGEVRASTPQEMTALVGAEVQKWTQLVAEARISRL</sequence>
<keyword evidence="2" id="KW-0732">Signal</keyword>
<dbReference type="EMBL" id="JAAGOH010000023">
    <property type="protein sequence ID" value="NDY92858.1"/>
    <property type="molecule type" value="Genomic_DNA"/>
</dbReference>
<protein>
    <submittedName>
        <fullName evidence="3">Tripartite tricarboxylate transporter substrate binding protein</fullName>
    </submittedName>
</protein>
<comment type="similarity">
    <text evidence="1">Belongs to the UPF0065 (bug) family.</text>
</comment>
<feature type="signal peptide" evidence="2">
    <location>
        <begin position="1"/>
        <end position="21"/>
    </location>
</feature>
<organism evidence="3 4">
    <name type="scientific">Ideonella livida</name>
    <dbReference type="NCBI Taxonomy" id="2707176"/>
    <lineage>
        <taxon>Bacteria</taxon>
        <taxon>Pseudomonadati</taxon>
        <taxon>Pseudomonadota</taxon>
        <taxon>Betaproteobacteria</taxon>
        <taxon>Burkholderiales</taxon>
        <taxon>Sphaerotilaceae</taxon>
        <taxon>Ideonella</taxon>
    </lineage>
</organism>
<dbReference type="SUPFAM" id="SSF53850">
    <property type="entry name" value="Periplasmic binding protein-like II"/>
    <property type="match status" value="1"/>
</dbReference>
<reference evidence="3 4" key="1">
    <citation type="submission" date="2020-02" db="EMBL/GenBank/DDBJ databases">
        <title>Ideonella bacterium strain TBM-1.</title>
        <authorList>
            <person name="Chen W.-M."/>
        </authorList>
    </citation>
    <scope>NUCLEOTIDE SEQUENCE [LARGE SCALE GENOMIC DNA]</scope>
    <source>
        <strain evidence="3 4">TBM-1</strain>
    </source>
</reference>
<dbReference type="Pfam" id="PF03401">
    <property type="entry name" value="TctC"/>
    <property type="match status" value="1"/>
</dbReference>
<evidence type="ECO:0000313" key="4">
    <source>
        <dbReference type="Proteomes" id="UP000484255"/>
    </source>
</evidence>
<dbReference type="Proteomes" id="UP000484255">
    <property type="component" value="Unassembled WGS sequence"/>
</dbReference>
<evidence type="ECO:0000256" key="2">
    <source>
        <dbReference type="SAM" id="SignalP"/>
    </source>
</evidence>
<accession>A0A7C9TKZ2</accession>
<dbReference type="Gene3D" id="3.40.190.10">
    <property type="entry name" value="Periplasmic binding protein-like II"/>
    <property type="match status" value="1"/>
</dbReference>
<feature type="chain" id="PRO_5028822190" evidence="2">
    <location>
        <begin position="22"/>
        <end position="330"/>
    </location>
</feature>
<dbReference type="RefSeq" id="WP_163458910.1">
    <property type="nucleotide sequence ID" value="NZ_JAAGOH010000023.1"/>
</dbReference>
<dbReference type="InterPro" id="IPR042100">
    <property type="entry name" value="Bug_dom1"/>
</dbReference>
<evidence type="ECO:0000256" key="1">
    <source>
        <dbReference type="ARBA" id="ARBA00006987"/>
    </source>
</evidence>
<dbReference type="PANTHER" id="PTHR42928">
    <property type="entry name" value="TRICARBOXYLATE-BINDING PROTEIN"/>
    <property type="match status" value="1"/>
</dbReference>
<dbReference type="InterPro" id="IPR005064">
    <property type="entry name" value="BUG"/>
</dbReference>
<comment type="caution">
    <text evidence="3">The sequence shown here is derived from an EMBL/GenBank/DDBJ whole genome shotgun (WGS) entry which is preliminary data.</text>
</comment>
<dbReference type="AlphaFoldDB" id="A0A7C9TKZ2"/>
<proteinExistence type="inferred from homology"/>
<dbReference type="InterPro" id="IPR006311">
    <property type="entry name" value="TAT_signal"/>
</dbReference>
<dbReference type="CDD" id="cd13578">
    <property type="entry name" value="PBP2_Bug27"/>
    <property type="match status" value="1"/>
</dbReference>
<dbReference type="PIRSF" id="PIRSF017082">
    <property type="entry name" value="YflP"/>
    <property type="match status" value="1"/>
</dbReference>
<gene>
    <name evidence="3" type="ORF">G3A44_16825</name>
</gene>
<dbReference type="PANTHER" id="PTHR42928:SF5">
    <property type="entry name" value="BLR1237 PROTEIN"/>
    <property type="match status" value="1"/>
</dbReference>
<keyword evidence="4" id="KW-1185">Reference proteome</keyword>
<dbReference type="PROSITE" id="PS51318">
    <property type="entry name" value="TAT"/>
    <property type="match status" value="1"/>
</dbReference>
<name>A0A7C9TKZ2_9BURK</name>
<dbReference type="Gene3D" id="3.40.190.150">
    <property type="entry name" value="Bordetella uptake gene, domain 1"/>
    <property type="match status" value="1"/>
</dbReference>
<evidence type="ECO:0000313" key="3">
    <source>
        <dbReference type="EMBL" id="NDY92858.1"/>
    </source>
</evidence>